<keyword evidence="2" id="KW-1185">Reference proteome</keyword>
<sequence length="92" mass="10641">MQFPSFRQPYVLLEPKLNRFRQIHSVADQNGKARVVVKYQCTGRVDNIYNVPLLTIPVQGFLEYTRSCINWVSTGDSAETLVYDILQLNILH</sequence>
<dbReference type="RefSeq" id="XP_009168939.1">
    <property type="nucleotide sequence ID" value="XM_009170675.1"/>
</dbReference>
<dbReference type="Proteomes" id="UP000054324">
    <property type="component" value="Unassembled WGS sequence"/>
</dbReference>
<evidence type="ECO:0000313" key="1">
    <source>
        <dbReference type="EMBL" id="KER27291.1"/>
    </source>
</evidence>
<reference evidence="1 2" key="1">
    <citation type="submission" date="2013-11" db="EMBL/GenBank/DDBJ databases">
        <title>Opisthorchis viverrini - life in the bile duct.</title>
        <authorList>
            <person name="Young N.D."/>
            <person name="Nagarajan N."/>
            <person name="Lin S.J."/>
            <person name="Korhonen P.K."/>
            <person name="Jex A.R."/>
            <person name="Hall R.S."/>
            <person name="Safavi-Hemami H."/>
            <person name="Kaewkong W."/>
            <person name="Bertrand D."/>
            <person name="Gao S."/>
            <person name="Seet Q."/>
            <person name="Wongkham S."/>
            <person name="Teh B.T."/>
            <person name="Wongkham C."/>
            <person name="Intapan P.M."/>
            <person name="Maleewong W."/>
            <person name="Yang X."/>
            <person name="Hu M."/>
            <person name="Wang Z."/>
            <person name="Hofmann A."/>
            <person name="Sternberg P.W."/>
            <person name="Tan P."/>
            <person name="Wang J."/>
            <person name="Gasser R.B."/>
        </authorList>
    </citation>
    <scope>NUCLEOTIDE SEQUENCE [LARGE SCALE GENOMIC DNA]</scope>
</reference>
<protein>
    <submittedName>
        <fullName evidence="1">Uncharacterized protein</fullName>
    </submittedName>
</protein>
<organism evidence="1 2">
    <name type="scientific">Opisthorchis viverrini</name>
    <name type="common">Southeast Asian liver fluke</name>
    <dbReference type="NCBI Taxonomy" id="6198"/>
    <lineage>
        <taxon>Eukaryota</taxon>
        <taxon>Metazoa</taxon>
        <taxon>Spiralia</taxon>
        <taxon>Lophotrochozoa</taxon>
        <taxon>Platyhelminthes</taxon>
        <taxon>Trematoda</taxon>
        <taxon>Digenea</taxon>
        <taxon>Opisthorchiida</taxon>
        <taxon>Opisthorchiata</taxon>
        <taxon>Opisthorchiidae</taxon>
        <taxon>Opisthorchis</taxon>
    </lineage>
</organism>
<dbReference type="AlphaFoldDB" id="A0A074ZJU7"/>
<dbReference type="CTD" id="20319798"/>
<name>A0A074ZJU7_OPIVI</name>
<proteinExistence type="predicted"/>
<accession>A0A074ZJU7</accession>
<dbReference type="GeneID" id="20319798"/>
<gene>
    <name evidence="1" type="ORF">T265_05616</name>
</gene>
<dbReference type="EMBL" id="KL596726">
    <property type="protein sequence ID" value="KER27291.1"/>
    <property type="molecule type" value="Genomic_DNA"/>
</dbReference>
<dbReference type="KEGG" id="ovi:T265_05616"/>
<evidence type="ECO:0000313" key="2">
    <source>
        <dbReference type="Proteomes" id="UP000054324"/>
    </source>
</evidence>